<name>A0A382VHE0_9ZZZZ</name>
<reference evidence="2" key="1">
    <citation type="submission" date="2018-05" db="EMBL/GenBank/DDBJ databases">
        <authorList>
            <person name="Lanie J.A."/>
            <person name="Ng W.-L."/>
            <person name="Kazmierczak K.M."/>
            <person name="Andrzejewski T.M."/>
            <person name="Davidsen T.M."/>
            <person name="Wayne K.J."/>
            <person name="Tettelin H."/>
            <person name="Glass J.I."/>
            <person name="Rusch D."/>
            <person name="Podicherti R."/>
            <person name="Tsui H.-C.T."/>
            <person name="Winkler M.E."/>
        </authorList>
    </citation>
    <scope>NUCLEOTIDE SEQUENCE</scope>
</reference>
<dbReference type="PANTHER" id="PTHR36842:SF1">
    <property type="entry name" value="PROTEIN TOLB"/>
    <property type="match status" value="1"/>
</dbReference>
<sequence>DPIAPDLVYHLKTTGDPALSPDGALLAYTLGWVDGESLSACSQIIVLDLGNGSSKKFTQGEKDSAPKYSPDGRKLAFLHAVEGSRPQIWVAGADGGEPRQLTDLAKGVSDYAWSPDGKKLGVCADVDPEADPDTSEPDEVPQVTVVNRVRYRYDTLGWRGDSHFHIFVVDVETSACRKLTSGDWDDTAPVWSPDGSQIAFISGRGDDRDFMALSEAYSVPASGGEAKLMSEGLFSVGALTWSPDGRQLAVVGSDGPEGMVLWQGWLYVLEDRKEPHKLTDDTIRP</sequence>
<evidence type="ECO:0000256" key="1">
    <source>
        <dbReference type="ARBA" id="ARBA00009820"/>
    </source>
</evidence>
<comment type="similarity">
    <text evidence="1">Belongs to the TolB family.</text>
</comment>
<proteinExistence type="inferred from homology"/>
<dbReference type="Gene3D" id="2.120.10.30">
    <property type="entry name" value="TolB, C-terminal domain"/>
    <property type="match status" value="2"/>
</dbReference>
<gene>
    <name evidence="2" type="ORF">METZ01_LOCUS398763</name>
</gene>
<dbReference type="EMBL" id="UINC01151987">
    <property type="protein sequence ID" value="SVD45909.1"/>
    <property type="molecule type" value="Genomic_DNA"/>
</dbReference>
<dbReference type="InterPro" id="IPR011659">
    <property type="entry name" value="WD40"/>
</dbReference>
<feature type="non-terminal residue" evidence="2">
    <location>
        <position position="285"/>
    </location>
</feature>
<dbReference type="Pfam" id="PF07676">
    <property type="entry name" value="PD40"/>
    <property type="match status" value="2"/>
</dbReference>
<accession>A0A382VHE0</accession>
<dbReference type="AlphaFoldDB" id="A0A382VHE0"/>
<organism evidence="2">
    <name type="scientific">marine metagenome</name>
    <dbReference type="NCBI Taxonomy" id="408172"/>
    <lineage>
        <taxon>unclassified sequences</taxon>
        <taxon>metagenomes</taxon>
        <taxon>ecological metagenomes</taxon>
    </lineage>
</organism>
<dbReference type="SUPFAM" id="SSF82171">
    <property type="entry name" value="DPP6 N-terminal domain-like"/>
    <property type="match status" value="1"/>
</dbReference>
<protein>
    <recommendedName>
        <fullName evidence="3">Dipeptidylpeptidase IV N-terminal domain-containing protein</fullName>
    </recommendedName>
</protein>
<evidence type="ECO:0000313" key="2">
    <source>
        <dbReference type="EMBL" id="SVD45909.1"/>
    </source>
</evidence>
<feature type="non-terminal residue" evidence="2">
    <location>
        <position position="1"/>
    </location>
</feature>
<evidence type="ECO:0008006" key="3">
    <source>
        <dbReference type="Google" id="ProtNLM"/>
    </source>
</evidence>
<dbReference type="InterPro" id="IPR011042">
    <property type="entry name" value="6-blade_b-propeller_TolB-like"/>
</dbReference>
<dbReference type="PANTHER" id="PTHR36842">
    <property type="entry name" value="PROTEIN TOLB HOMOLOG"/>
    <property type="match status" value="1"/>
</dbReference>